<reference evidence="3" key="2">
    <citation type="submission" date="2024-04" db="EMBL/GenBank/DDBJ databases">
        <authorList>
            <person name="Chen Y."/>
            <person name="Shah S."/>
            <person name="Dougan E. K."/>
            <person name="Thang M."/>
            <person name="Chan C."/>
        </authorList>
    </citation>
    <scope>NUCLEOTIDE SEQUENCE [LARGE SCALE GENOMIC DNA]</scope>
</reference>
<feature type="compositionally biased region" description="Basic residues" evidence="1">
    <location>
        <begin position="304"/>
        <end position="322"/>
    </location>
</feature>
<evidence type="ECO:0000313" key="4">
    <source>
        <dbReference type="Proteomes" id="UP001152797"/>
    </source>
</evidence>
<organism evidence="2">
    <name type="scientific">Cladocopium goreaui</name>
    <dbReference type="NCBI Taxonomy" id="2562237"/>
    <lineage>
        <taxon>Eukaryota</taxon>
        <taxon>Sar</taxon>
        <taxon>Alveolata</taxon>
        <taxon>Dinophyceae</taxon>
        <taxon>Suessiales</taxon>
        <taxon>Symbiodiniaceae</taxon>
        <taxon>Cladocopium</taxon>
    </lineage>
</organism>
<dbReference type="OrthoDB" id="406440at2759"/>
<dbReference type="Proteomes" id="UP001152797">
    <property type="component" value="Unassembled WGS sequence"/>
</dbReference>
<reference evidence="2" key="1">
    <citation type="submission" date="2022-10" db="EMBL/GenBank/DDBJ databases">
        <authorList>
            <person name="Chen Y."/>
            <person name="Dougan E. K."/>
            <person name="Chan C."/>
            <person name="Rhodes N."/>
            <person name="Thang M."/>
        </authorList>
    </citation>
    <scope>NUCLEOTIDE SEQUENCE</scope>
</reference>
<evidence type="ECO:0000256" key="1">
    <source>
        <dbReference type="SAM" id="MobiDB-lite"/>
    </source>
</evidence>
<dbReference type="EMBL" id="CAMXCT030002890">
    <property type="protein sequence ID" value="CAL4788445.1"/>
    <property type="molecule type" value="Genomic_DNA"/>
</dbReference>
<evidence type="ECO:0000313" key="3">
    <source>
        <dbReference type="EMBL" id="CAL1154508.1"/>
    </source>
</evidence>
<protein>
    <submittedName>
        <fullName evidence="2">Uncharacterized protein</fullName>
    </submittedName>
</protein>
<dbReference type="EMBL" id="CAMXCT010002890">
    <property type="protein sequence ID" value="CAI4001133.1"/>
    <property type="molecule type" value="Genomic_DNA"/>
</dbReference>
<sequence length="970" mass="111267">MVANKSRRKELSVPDYVRKEWEEGSKNNMADLLLRVNFDKEAFCNEILIIVKRKKTYQMVVDEGWHSESDMKELGWNTQKINGAKAHCLALGESHTRRNSYDGEMEYFIVVKETARSTEESSYEHQQSKRMKADTEPTSDLGTNFDGLDAREKRDAAVKEKQLDKPSMNKFVQTKATLRTFLTSMMSKSGKLRSLVRDLKKTYSDSATSACIKTLQDHISEVDKHYDACNESWAKGEVEDFSTEKWYTDAEAKMKQATFACTKATAAENKIRNAKKYYDKKTPDDAEPPNRPKKDKGEHEKPSKKDKKSKKDKGKHPKKAGKVLRGMSAAIGEEPLIFKFGFSHNPVWRWTNSIYGYCHSREKWTHMIILHYSQEPFTTAMLASCRSAIRTAKDIVADFGEAAASKSVGVVELAKRKLENSEMDCHRLMAKKHRLSLPVDKDYLDTKAKNKSLRIPFLRFRNWMKFLLENNCMHIFSGLVKPDRKREGDIWEAFWQRYEKQHPSHPIYQLARDGKVKLRNCVGVLLHGDEGRSRKRQAFLLLNLHSPLGRGVEVGLQRATKREYLKMLPNFVGHSYTNRFLVSAIPKAQYTGENSFVFDLLLDKVAEELCHMSSVGVQQDGETYHAFCLGVVGDWPWLVKSGNLQRSFMNVEKHKEEHGAGQRQRQDCRGICHLCQAGQPGWPYEQIGSRHPTWEASICAESPFDGQNPLEAIPHPVDEFPFFYHFDLFHCWHLGMAKHYLGSMLALLSGLEDGGNIDLRFNQLTDKYLRWCSENGRTAHCLRIMKEHIQWISTSHYPQGTWHKGDLSTSLMLWVEARYLSENWQDETLALAGQAAVAINGCIRLLYSGGAWLSPNEARECGDLGLRFLRRYNRLACMAFQEQKRFWLVMPKAHALHHIFLGLVKGSELGPTLSPIVTSVQQDEDFIGRGSRLSRHVSQAQCSERVVDRYLQATFSQYMQCGLLVSIRED</sequence>
<keyword evidence="4" id="KW-1185">Reference proteome</keyword>
<dbReference type="EMBL" id="CAMXCT020002890">
    <property type="protein sequence ID" value="CAL1154508.1"/>
    <property type="molecule type" value="Genomic_DNA"/>
</dbReference>
<dbReference type="AlphaFoldDB" id="A0A9P1G5U9"/>
<evidence type="ECO:0000313" key="2">
    <source>
        <dbReference type="EMBL" id="CAI4001133.1"/>
    </source>
</evidence>
<comment type="caution">
    <text evidence="2">The sequence shown here is derived from an EMBL/GenBank/DDBJ whole genome shotgun (WGS) entry which is preliminary data.</text>
</comment>
<proteinExistence type="predicted"/>
<feature type="compositionally biased region" description="Basic and acidic residues" evidence="1">
    <location>
        <begin position="276"/>
        <end position="303"/>
    </location>
</feature>
<accession>A0A9P1G5U9</accession>
<gene>
    <name evidence="2" type="ORF">C1SCF055_LOCUS27206</name>
</gene>
<feature type="region of interest" description="Disordered" evidence="1">
    <location>
        <begin position="274"/>
        <end position="323"/>
    </location>
</feature>
<feature type="region of interest" description="Disordered" evidence="1">
    <location>
        <begin position="119"/>
        <end position="147"/>
    </location>
</feature>
<name>A0A9P1G5U9_9DINO</name>
<feature type="compositionally biased region" description="Basic and acidic residues" evidence="1">
    <location>
        <begin position="119"/>
        <end position="135"/>
    </location>
</feature>